<feature type="domain" description="Serine aminopeptidase S33" evidence="1">
    <location>
        <begin position="13"/>
        <end position="72"/>
    </location>
</feature>
<keyword evidence="2" id="KW-0378">Hydrolase</keyword>
<proteinExistence type="predicted"/>
<keyword evidence="2" id="KW-0645">Protease</keyword>
<evidence type="ECO:0000313" key="3">
    <source>
        <dbReference type="Proteomes" id="UP000192674"/>
    </source>
</evidence>
<dbReference type="InterPro" id="IPR022742">
    <property type="entry name" value="Hydrolase_4"/>
</dbReference>
<evidence type="ECO:0000313" key="2">
    <source>
        <dbReference type="EMBL" id="SMD20247.1"/>
    </source>
</evidence>
<gene>
    <name evidence="2" type="ORF">SAMN05661093_06311</name>
</gene>
<dbReference type="SUPFAM" id="SSF53474">
    <property type="entry name" value="alpha/beta-Hydrolases"/>
    <property type="match status" value="1"/>
</dbReference>
<keyword evidence="2" id="KW-0031">Aminopeptidase</keyword>
<dbReference type="GO" id="GO:0004177">
    <property type="term" value="F:aminopeptidase activity"/>
    <property type="evidence" value="ECO:0007669"/>
    <property type="project" value="UniProtKB-KW"/>
</dbReference>
<dbReference type="OrthoDB" id="8444301at2"/>
<dbReference type="Gene3D" id="3.40.50.1820">
    <property type="entry name" value="alpha/beta hydrolase"/>
    <property type="match status" value="1"/>
</dbReference>
<dbReference type="Proteomes" id="UP000192674">
    <property type="component" value="Unassembled WGS sequence"/>
</dbReference>
<dbReference type="AlphaFoldDB" id="A0A1W2FEB2"/>
<keyword evidence="3" id="KW-1185">Reference proteome</keyword>
<accession>A0A1W2FEB2</accession>
<dbReference type="RefSeq" id="WP_084430458.1">
    <property type="nucleotide sequence ID" value="NZ_FWXV01000006.1"/>
</dbReference>
<sequence length="104" mass="11408">MNLAAAQRRSGDHLIVFMHGIGCAKESYAEAFDAAELKDFSLCAFDFPGHGESPSLRANSVEAYADASVELIESMGPGGSPWWRTAWVGRLGCWSRRKSTWRGL</sequence>
<dbReference type="Pfam" id="PF12146">
    <property type="entry name" value="Hydrolase_4"/>
    <property type="match status" value="1"/>
</dbReference>
<dbReference type="InterPro" id="IPR029058">
    <property type="entry name" value="AB_hydrolase_fold"/>
</dbReference>
<name>A0A1W2FEB2_KIBAR</name>
<protein>
    <submittedName>
        <fullName evidence="2">Serine aminopeptidase, S33</fullName>
    </submittedName>
</protein>
<reference evidence="2 3" key="1">
    <citation type="submission" date="2017-04" db="EMBL/GenBank/DDBJ databases">
        <authorList>
            <person name="Afonso C.L."/>
            <person name="Miller P.J."/>
            <person name="Scott M.A."/>
            <person name="Spackman E."/>
            <person name="Goraichik I."/>
            <person name="Dimitrov K.M."/>
            <person name="Suarez D.L."/>
            <person name="Swayne D.E."/>
        </authorList>
    </citation>
    <scope>NUCLEOTIDE SEQUENCE [LARGE SCALE GENOMIC DNA]</scope>
    <source>
        <strain evidence="2 3">DSM 43828</strain>
    </source>
</reference>
<organism evidence="2 3">
    <name type="scientific">Kibdelosporangium aridum</name>
    <dbReference type="NCBI Taxonomy" id="2030"/>
    <lineage>
        <taxon>Bacteria</taxon>
        <taxon>Bacillati</taxon>
        <taxon>Actinomycetota</taxon>
        <taxon>Actinomycetes</taxon>
        <taxon>Pseudonocardiales</taxon>
        <taxon>Pseudonocardiaceae</taxon>
        <taxon>Kibdelosporangium</taxon>
    </lineage>
</organism>
<dbReference type="EMBL" id="FWXV01000006">
    <property type="protein sequence ID" value="SMD20247.1"/>
    <property type="molecule type" value="Genomic_DNA"/>
</dbReference>
<evidence type="ECO:0000259" key="1">
    <source>
        <dbReference type="Pfam" id="PF12146"/>
    </source>
</evidence>